<dbReference type="PANTHER" id="PTHR24104:SF25">
    <property type="entry name" value="PROTEIN LIN-41"/>
    <property type="match status" value="1"/>
</dbReference>
<dbReference type="Pfam" id="PF10102">
    <property type="entry name" value="DUF2341"/>
    <property type="match status" value="2"/>
</dbReference>
<dbReference type="SUPFAM" id="SSF49899">
    <property type="entry name" value="Concanavalin A-like lectins/glucanases"/>
    <property type="match status" value="1"/>
</dbReference>
<dbReference type="GO" id="GO:0008270">
    <property type="term" value="F:zinc ion binding"/>
    <property type="evidence" value="ECO:0007669"/>
    <property type="project" value="UniProtKB-KW"/>
</dbReference>
<dbReference type="InterPro" id="IPR015919">
    <property type="entry name" value="Cadherin-like_sf"/>
</dbReference>
<keyword evidence="3" id="KW-0472">Membrane</keyword>
<sequence>MPYIKNPRKNRKKSWCTFFNTQIFSYKLKKHHWSIVLGSSLGIALIIIISYFSTVFAYNASSVIGQSYNSSGVFTTDFVNNCFPNNKGLSYPLSTEIDYINHRMFLADSNNDRVLVYNLDENNDLTDYLADNVLGQDSLNGYELNTASQTRMNNPQGLVLDPTSSTLYVSDYSNGRVLVFDVAEITDGEPAVHVLGQTDFTSHAQLTASSSTINAPKGLELNYVNKNLYVTDYNRVLIFDIAEITDGEPAVHVLGQSGFTTRTSGRSQTKFYPATYLTFDYNTNYLYVSDPENNRVLIFDIAEITDGEPAVHVLGQTDFTTKATSMSQSVFGQPSGLDITSSNTLFVADFSGRRVLIFDVAEITDGEPAVHVLGQSGFDSYNTVSGINSLSPSEIKYNSTNNKIYTSDSTDNRIVVFDVASIDDGEDAIDIIGQLDNANSPIFTTDYVNNCTTNINGFNTPTDLALDSINKRLFVADNNNNRILVFNLDENNDLLDYTPDNVLGQPDYTSNNTAYLDSPGAISVGRFNSSTYLFVADTNKNRVLLYNVDSVSNNQAPNYVLGQPDFNTIWSDISTSSLYLPWGIDFDPISNYLFVSELGNNRVIIYDLSDGVASGEDAYRVLGQPDFFTADYGTTASQLNNPHGITYESDTQKLFVADTDNQRILVYNLSDGIVNGEDAYRVLGQTDFTSSGSAVTKNKFSASFLSVGFTTNTLFVGDSTGRILVFDITSITNGEDALAVIGQTNFTTYSYGTSQSKFASGPEGMIPDSENNRFYFSDPSNYRILIFDFIKISDSLPAAVVGESYSQTIINNYQGTLSSEISSGTLPPGLTLSGNTLSGTPTTFGTYTFTVSTTDDIDSAGYFTDTQEITLEVSQNLTDWLYRKKITIDANQVDTNLTNFPVLINFSADADLATSASSTGADIIFAPSDIEWGTGTAGDRLNFQIEKYTSSTGELTAWVKIPNLSSSADTSIYLYYGNNAVTENLETADTWSNDYVMVQHLSDTAGPALDSTNNLNHGLLTGVTLDATGKIARAGSLNGSSDFITVATSTSIQTNNLDVSLWFKRNTTNTIDYLFDKSYTGVGGYVYFQSENDNLVSAEGTTLYIDGTANQSATASAWHYLYLQNVNLDTQSNLFFGNSTSTDYFDGLLDEIRIASTTRSAEWIAAEYTNQNNPEDFYSISPEQIQSGYALSGWTYRKKITIDADQVAGDLNDFAILVSFDSDDDLTTHASSTGGDIVFAPSSEDWATGNTNNRYAYTISSYNSTSGTLSAWVKIPELSSLSDTDIYMYYGNANAVDLQGEHVQINGSGSNWITTQNNNQNYPADFYLVSPELVSSGTNLSNWNYRKKITIAFNYVADALVEFPVHINLSSDADLSAKANADGPDILIVPTNFDWTTGNTNDRHMFEIVSYTSSTGALEAYVNIPYLSNLVDTEFYIYYGNTSQTSLLKDSNTQNGSSSTTQALSSWTQTVDNNNNDDINFYTLADEEFFNQANYHFTITGTTTMTPSSNQIITISLLDNSGNPALLYDGNKTIIFSGANADSSDNEPTCTNKDGDNISFGSDTIISFTDGVGVCVLTLYKEESISIDATSGLLSTAGIPSYDLDIVVSTIQQATSGGGFGYSLKNKGTFKINDGSTIVSSKFVTLHMSPGAEAKGMAIANDESFNGISVEAYKDTADWVLKSGDGLKKVFVKFWYTDGSDSGVISAQIILNTKPKIISPTEGEKIISSPFQITGTANPLGNLSINIGGTTYTIKADKKGNFSVDVLDQLSSKEYEITAWQYDKDGEMGDKTSRKIIFSEKKDLKIPQITPNKKIDETYSNKIITGTTLPSSITIEARNQIKTKIEDKKAFLLVLKNSSANFEEDQSGNIVVAENEKVEMLLRPQQSVHSIVGRLYTATKKTSELNWYQKIRQFILPTVYADTNSEMVGAYLFTHDKNNNLYSLVVAPPQQNGKEYKLVVNINNEDGTQVTLNKKMITAERGIISSNNKPVKFARIEIFQYNQVTGIYETWPGILYGTNNPIFSDNNGKYSVALPAGQYQINISAPGYQDYTSKIFILPKPTIINENFTLETSKFGWWYKLWERIKNI</sequence>
<evidence type="ECO:0000256" key="1">
    <source>
        <dbReference type="ARBA" id="ARBA00022737"/>
    </source>
</evidence>
<feature type="repeat" description="NHL" evidence="2">
    <location>
        <begin position="458"/>
        <end position="489"/>
    </location>
</feature>
<dbReference type="SUPFAM" id="SSF49464">
    <property type="entry name" value="Carboxypeptidase regulatory domain-like"/>
    <property type="match status" value="1"/>
</dbReference>
<dbReference type="GO" id="GO:0005509">
    <property type="term" value="F:calcium ion binding"/>
    <property type="evidence" value="ECO:0007669"/>
    <property type="project" value="InterPro"/>
</dbReference>
<evidence type="ECO:0000313" key="6">
    <source>
        <dbReference type="Proteomes" id="UP000034927"/>
    </source>
</evidence>
<protein>
    <recommendedName>
        <fullName evidence="4">DUF2341 domain-containing protein</fullName>
    </recommendedName>
</protein>
<dbReference type="Gene3D" id="2.40.10.500">
    <property type="match status" value="1"/>
</dbReference>
<feature type="domain" description="DUF2341" evidence="4">
    <location>
        <begin position="1250"/>
        <end position="1298"/>
    </location>
</feature>
<comment type="caution">
    <text evidence="5">The sequence shown here is derived from an EMBL/GenBank/DDBJ whole genome shotgun (WGS) entry which is preliminary data.</text>
</comment>
<dbReference type="Gene3D" id="2.60.40.10">
    <property type="entry name" value="Immunoglobulins"/>
    <property type="match status" value="2"/>
</dbReference>
<organism evidence="5 6">
    <name type="scientific">Candidatus Magasanikbacteria bacterium GW2011_GWC2_34_16</name>
    <dbReference type="NCBI Taxonomy" id="1619045"/>
    <lineage>
        <taxon>Bacteria</taxon>
        <taxon>Candidatus Magasanikiibacteriota</taxon>
    </lineage>
</organism>
<feature type="repeat" description="NHL" evidence="2">
    <location>
        <begin position="153"/>
        <end position="183"/>
    </location>
</feature>
<dbReference type="PROSITE" id="PS51125">
    <property type="entry name" value="NHL"/>
    <property type="match status" value="3"/>
</dbReference>
<dbReference type="InterPro" id="IPR050952">
    <property type="entry name" value="TRIM-NHL_E3_ligases"/>
</dbReference>
<keyword evidence="1" id="KW-0677">Repeat</keyword>
<proteinExistence type="predicted"/>
<dbReference type="SUPFAM" id="SSF49313">
    <property type="entry name" value="Cadherin-like"/>
    <property type="match status" value="1"/>
</dbReference>
<keyword evidence="3" id="KW-0812">Transmembrane</keyword>
<dbReference type="InterPro" id="IPR011042">
    <property type="entry name" value="6-blade_b-propeller_TolB-like"/>
</dbReference>
<dbReference type="EMBL" id="LBPO01000001">
    <property type="protein sequence ID" value="KKP59521.1"/>
    <property type="molecule type" value="Genomic_DNA"/>
</dbReference>
<dbReference type="SUPFAM" id="SSF63825">
    <property type="entry name" value="YWTD domain"/>
    <property type="match status" value="2"/>
</dbReference>
<name>A0A0G0B701_9BACT</name>
<feature type="repeat" description="NHL" evidence="2">
    <location>
        <begin position="632"/>
        <end position="670"/>
    </location>
</feature>
<evidence type="ECO:0000313" key="5">
    <source>
        <dbReference type="EMBL" id="KKP59521.1"/>
    </source>
</evidence>
<dbReference type="Proteomes" id="UP000034927">
    <property type="component" value="Unassembled WGS sequence"/>
</dbReference>
<feature type="domain" description="DUF2341" evidence="4">
    <location>
        <begin position="928"/>
        <end position="1011"/>
    </location>
</feature>
<dbReference type="Gene3D" id="2.60.40.1120">
    <property type="entry name" value="Carboxypeptidase-like, regulatory domain"/>
    <property type="match status" value="1"/>
</dbReference>
<keyword evidence="3" id="KW-1133">Transmembrane helix</keyword>
<feature type="transmembrane region" description="Helical" evidence="3">
    <location>
        <begin position="35"/>
        <end position="58"/>
    </location>
</feature>
<accession>A0A0G0B701</accession>
<dbReference type="SUPFAM" id="SSF75011">
    <property type="entry name" value="3-carboxy-cis,cis-mucoante lactonizing enzyme"/>
    <property type="match status" value="1"/>
</dbReference>
<dbReference type="Gene3D" id="2.60.120.200">
    <property type="match status" value="2"/>
</dbReference>
<dbReference type="SMART" id="SM00135">
    <property type="entry name" value="LY"/>
    <property type="match status" value="4"/>
</dbReference>
<reference evidence="5 6" key="1">
    <citation type="journal article" date="2015" name="Nature">
        <title>rRNA introns, odd ribosomes, and small enigmatic genomes across a large radiation of phyla.</title>
        <authorList>
            <person name="Brown C.T."/>
            <person name="Hug L.A."/>
            <person name="Thomas B.C."/>
            <person name="Sharon I."/>
            <person name="Castelle C.J."/>
            <person name="Singh A."/>
            <person name="Wilkins M.J."/>
            <person name="Williams K.H."/>
            <person name="Banfield J.F."/>
        </authorList>
    </citation>
    <scope>NUCLEOTIDE SEQUENCE [LARGE SCALE GENOMIC DNA]</scope>
</reference>
<dbReference type="InterPro" id="IPR018765">
    <property type="entry name" value="DUF2341"/>
</dbReference>
<dbReference type="InterPro" id="IPR008969">
    <property type="entry name" value="CarboxyPept-like_regulatory"/>
</dbReference>
<gene>
    <name evidence="5" type="ORF">UR53_C0001G0021</name>
</gene>
<dbReference type="PATRIC" id="fig|1619045.3.peg.22"/>
<evidence type="ECO:0000259" key="4">
    <source>
        <dbReference type="Pfam" id="PF10102"/>
    </source>
</evidence>
<dbReference type="GO" id="GO:0016020">
    <property type="term" value="C:membrane"/>
    <property type="evidence" value="ECO:0007669"/>
    <property type="project" value="InterPro"/>
</dbReference>
<dbReference type="InterPro" id="IPR013320">
    <property type="entry name" value="ConA-like_dom_sf"/>
</dbReference>
<dbReference type="Pfam" id="PF01436">
    <property type="entry name" value="NHL"/>
    <property type="match status" value="1"/>
</dbReference>
<dbReference type="CDD" id="cd05819">
    <property type="entry name" value="NHL"/>
    <property type="match status" value="2"/>
</dbReference>
<evidence type="ECO:0000256" key="2">
    <source>
        <dbReference type="PROSITE-ProRule" id="PRU00504"/>
    </source>
</evidence>
<evidence type="ECO:0000256" key="3">
    <source>
        <dbReference type="SAM" id="Phobius"/>
    </source>
</evidence>
<dbReference type="InterPro" id="IPR013783">
    <property type="entry name" value="Ig-like_fold"/>
</dbReference>
<dbReference type="InterPro" id="IPR001258">
    <property type="entry name" value="NHL_repeat"/>
</dbReference>
<dbReference type="Gene3D" id="2.120.10.30">
    <property type="entry name" value="TolB, C-terminal domain"/>
    <property type="match status" value="2"/>
</dbReference>
<dbReference type="InterPro" id="IPR000033">
    <property type="entry name" value="LDLR_classB_rpt"/>
</dbReference>
<dbReference type="PANTHER" id="PTHR24104">
    <property type="entry name" value="E3 UBIQUITIN-PROTEIN LIGASE NHLRC1-RELATED"/>
    <property type="match status" value="1"/>
</dbReference>